<sequence>MTVGRGRGEEDLEGMEVFAEKRGVGGSVAGRGCNGDEGRVWARRGVSEVVRGIGKILGVRREWAVGHHGGGLEAERGGEGRGTAPATADRRSKIYAPVNKAKQRLNDHGKLTYGTPQPSSLLAPHRNPPPRLQFYGDCRLVVGCVGDTSRFPGRELVGVNGTVCAGHLGLSGSRRCFPPSIFRAATGKKIIIILFFCDVNWIREVV</sequence>
<organism evidence="2 3">
    <name type="scientific">Portunus trituberculatus</name>
    <name type="common">Swimming crab</name>
    <name type="synonym">Neptunus trituberculatus</name>
    <dbReference type="NCBI Taxonomy" id="210409"/>
    <lineage>
        <taxon>Eukaryota</taxon>
        <taxon>Metazoa</taxon>
        <taxon>Ecdysozoa</taxon>
        <taxon>Arthropoda</taxon>
        <taxon>Crustacea</taxon>
        <taxon>Multicrustacea</taxon>
        <taxon>Malacostraca</taxon>
        <taxon>Eumalacostraca</taxon>
        <taxon>Eucarida</taxon>
        <taxon>Decapoda</taxon>
        <taxon>Pleocyemata</taxon>
        <taxon>Brachyura</taxon>
        <taxon>Eubrachyura</taxon>
        <taxon>Portunoidea</taxon>
        <taxon>Portunidae</taxon>
        <taxon>Portuninae</taxon>
        <taxon>Portunus</taxon>
    </lineage>
</organism>
<comment type="caution">
    <text evidence="2">The sequence shown here is derived from an EMBL/GenBank/DDBJ whole genome shotgun (WGS) entry which is preliminary data.</text>
</comment>
<dbReference type="AlphaFoldDB" id="A0A5B7H705"/>
<dbReference type="EMBL" id="VSRR010026936">
    <property type="protein sequence ID" value="MPC67900.1"/>
    <property type="molecule type" value="Genomic_DNA"/>
</dbReference>
<reference evidence="2 3" key="1">
    <citation type="submission" date="2019-05" db="EMBL/GenBank/DDBJ databases">
        <title>Another draft genome of Portunus trituberculatus and its Hox gene families provides insights of decapod evolution.</title>
        <authorList>
            <person name="Jeong J.-H."/>
            <person name="Song I."/>
            <person name="Kim S."/>
            <person name="Choi T."/>
            <person name="Kim D."/>
            <person name="Ryu S."/>
            <person name="Kim W."/>
        </authorList>
    </citation>
    <scope>NUCLEOTIDE SEQUENCE [LARGE SCALE GENOMIC DNA]</scope>
    <source>
        <tissue evidence="2">Muscle</tissue>
    </source>
</reference>
<name>A0A5B7H705_PORTR</name>
<dbReference type="Proteomes" id="UP000324222">
    <property type="component" value="Unassembled WGS sequence"/>
</dbReference>
<protein>
    <submittedName>
        <fullName evidence="2">Uncharacterized protein</fullName>
    </submittedName>
</protein>
<accession>A0A5B7H705</accession>
<gene>
    <name evidence="2" type="ORF">E2C01_062086</name>
</gene>
<evidence type="ECO:0000256" key="1">
    <source>
        <dbReference type="SAM" id="MobiDB-lite"/>
    </source>
</evidence>
<evidence type="ECO:0000313" key="3">
    <source>
        <dbReference type="Proteomes" id="UP000324222"/>
    </source>
</evidence>
<evidence type="ECO:0000313" key="2">
    <source>
        <dbReference type="EMBL" id="MPC67900.1"/>
    </source>
</evidence>
<feature type="region of interest" description="Disordered" evidence="1">
    <location>
        <begin position="69"/>
        <end position="88"/>
    </location>
</feature>
<proteinExistence type="predicted"/>
<keyword evidence="3" id="KW-1185">Reference proteome</keyword>